<evidence type="ECO:0000313" key="2">
    <source>
        <dbReference type="EMBL" id="KZV24778.1"/>
    </source>
</evidence>
<keyword evidence="3" id="KW-1185">Reference proteome</keyword>
<name>A0A2Z7ATT0_9LAMI</name>
<keyword evidence="1" id="KW-1133">Transmembrane helix</keyword>
<proteinExistence type="predicted"/>
<feature type="transmembrane region" description="Helical" evidence="1">
    <location>
        <begin position="64"/>
        <end position="84"/>
    </location>
</feature>
<organism evidence="2 3">
    <name type="scientific">Dorcoceras hygrometricum</name>
    <dbReference type="NCBI Taxonomy" id="472368"/>
    <lineage>
        <taxon>Eukaryota</taxon>
        <taxon>Viridiplantae</taxon>
        <taxon>Streptophyta</taxon>
        <taxon>Embryophyta</taxon>
        <taxon>Tracheophyta</taxon>
        <taxon>Spermatophyta</taxon>
        <taxon>Magnoliopsida</taxon>
        <taxon>eudicotyledons</taxon>
        <taxon>Gunneridae</taxon>
        <taxon>Pentapetalae</taxon>
        <taxon>asterids</taxon>
        <taxon>lamiids</taxon>
        <taxon>Lamiales</taxon>
        <taxon>Gesneriaceae</taxon>
        <taxon>Didymocarpoideae</taxon>
        <taxon>Trichosporeae</taxon>
        <taxon>Loxocarpinae</taxon>
        <taxon>Dorcoceras</taxon>
    </lineage>
</organism>
<dbReference type="AlphaFoldDB" id="A0A2Z7ATT0"/>
<evidence type="ECO:0000313" key="3">
    <source>
        <dbReference type="Proteomes" id="UP000250235"/>
    </source>
</evidence>
<reference evidence="2 3" key="1">
    <citation type="journal article" date="2015" name="Proc. Natl. Acad. Sci. U.S.A.">
        <title>The resurrection genome of Boea hygrometrica: A blueprint for survival of dehydration.</title>
        <authorList>
            <person name="Xiao L."/>
            <person name="Yang G."/>
            <person name="Zhang L."/>
            <person name="Yang X."/>
            <person name="Zhao S."/>
            <person name="Ji Z."/>
            <person name="Zhou Q."/>
            <person name="Hu M."/>
            <person name="Wang Y."/>
            <person name="Chen M."/>
            <person name="Xu Y."/>
            <person name="Jin H."/>
            <person name="Xiao X."/>
            <person name="Hu G."/>
            <person name="Bao F."/>
            <person name="Hu Y."/>
            <person name="Wan P."/>
            <person name="Li L."/>
            <person name="Deng X."/>
            <person name="Kuang T."/>
            <person name="Xiang C."/>
            <person name="Zhu J.K."/>
            <person name="Oliver M.J."/>
            <person name="He Y."/>
        </authorList>
    </citation>
    <scope>NUCLEOTIDE SEQUENCE [LARGE SCALE GENOMIC DNA]</scope>
    <source>
        <strain evidence="3">cv. XS01</strain>
    </source>
</reference>
<feature type="transmembrane region" description="Helical" evidence="1">
    <location>
        <begin position="158"/>
        <end position="182"/>
    </location>
</feature>
<accession>A0A2Z7ATT0</accession>
<protein>
    <submittedName>
        <fullName evidence="2">Uncharacterized protein</fullName>
    </submittedName>
</protein>
<sequence>MLDKFEVVLPGPEEMAHRPPPGFHTFYINQLEMGLRFPIRRFISYLCQHIKVSPSQLAPNSYSFLLALAILLSYYNIPLIPYVLMQLTTPVTAKAIPEVPSFEVGPRTETGPRRAPALNIFEDSLVVSPSGSVAMGLLCNMIPNRDVAWVRNATNAEVVGLFVTQFAAISCLSVCFMILLLSRSFMHSGRARVTAKRFEKRVDRNFEYVHDLLID</sequence>
<dbReference type="EMBL" id="KV012514">
    <property type="protein sequence ID" value="KZV24778.1"/>
    <property type="molecule type" value="Genomic_DNA"/>
</dbReference>
<gene>
    <name evidence="2" type="ORF">F511_34207</name>
</gene>
<dbReference type="Proteomes" id="UP000250235">
    <property type="component" value="Unassembled WGS sequence"/>
</dbReference>
<keyword evidence="1" id="KW-0812">Transmembrane</keyword>
<evidence type="ECO:0000256" key="1">
    <source>
        <dbReference type="SAM" id="Phobius"/>
    </source>
</evidence>
<keyword evidence="1" id="KW-0472">Membrane</keyword>